<organism evidence="1 2">
    <name type="scientific">Ectocarpus siliculosus</name>
    <name type="common">Brown alga</name>
    <name type="synonym">Conferva siliculosa</name>
    <dbReference type="NCBI Taxonomy" id="2880"/>
    <lineage>
        <taxon>Eukaryota</taxon>
        <taxon>Sar</taxon>
        <taxon>Stramenopiles</taxon>
        <taxon>Ochrophyta</taxon>
        <taxon>PX clade</taxon>
        <taxon>Phaeophyceae</taxon>
        <taxon>Ectocarpales</taxon>
        <taxon>Ectocarpaceae</taxon>
        <taxon>Ectocarpus</taxon>
    </lineage>
</organism>
<reference evidence="1 2" key="1">
    <citation type="journal article" date="2010" name="Nature">
        <title>The Ectocarpus genome and the independent evolution of multicellularity in brown algae.</title>
        <authorList>
            <person name="Cock J.M."/>
            <person name="Sterck L."/>
            <person name="Rouze P."/>
            <person name="Scornet D."/>
            <person name="Allen A.E."/>
            <person name="Amoutzias G."/>
            <person name="Anthouard V."/>
            <person name="Artiguenave F."/>
            <person name="Aury J.M."/>
            <person name="Badger J.H."/>
            <person name="Beszteri B."/>
            <person name="Billiau K."/>
            <person name="Bonnet E."/>
            <person name="Bothwell J.H."/>
            <person name="Bowler C."/>
            <person name="Boyen C."/>
            <person name="Brownlee C."/>
            <person name="Carrano C.J."/>
            <person name="Charrier B."/>
            <person name="Cho G.Y."/>
            <person name="Coelho S.M."/>
            <person name="Collen J."/>
            <person name="Corre E."/>
            <person name="Da Silva C."/>
            <person name="Delage L."/>
            <person name="Delaroque N."/>
            <person name="Dittami S.M."/>
            <person name="Doulbeau S."/>
            <person name="Elias M."/>
            <person name="Farnham G."/>
            <person name="Gachon C.M."/>
            <person name="Gschloessl B."/>
            <person name="Heesch S."/>
            <person name="Jabbari K."/>
            <person name="Jubin C."/>
            <person name="Kawai H."/>
            <person name="Kimura K."/>
            <person name="Kloareg B."/>
            <person name="Kupper F.C."/>
            <person name="Lang D."/>
            <person name="Le Bail A."/>
            <person name="Leblanc C."/>
            <person name="Lerouge P."/>
            <person name="Lohr M."/>
            <person name="Lopez P.J."/>
            <person name="Martens C."/>
            <person name="Maumus F."/>
            <person name="Michel G."/>
            <person name="Miranda-Saavedra D."/>
            <person name="Morales J."/>
            <person name="Moreau H."/>
            <person name="Motomura T."/>
            <person name="Nagasato C."/>
            <person name="Napoli C.A."/>
            <person name="Nelson D.R."/>
            <person name="Nyvall-Collen P."/>
            <person name="Peters A.F."/>
            <person name="Pommier C."/>
            <person name="Potin P."/>
            <person name="Poulain J."/>
            <person name="Quesneville H."/>
            <person name="Read B."/>
            <person name="Rensing S.A."/>
            <person name="Ritter A."/>
            <person name="Rousvoal S."/>
            <person name="Samanta M."/>
            <person name="Samson G."/>
            <person name="Schroeder D.C."/>
            <person name="Segurens B."/>
            <person name="Strittmatter M."/>
            <person name="Tonon T."/>
            <person name="Tregear J.W."/>
            <person name="Valentin K."/>
            <person name="von Dassow P."/>
            <person name="Yamagishi T."/>
            <person name="Van de Peer Y."/>
            <person name="Wincker P."/>
        </authorList>
    </citation>
    <scope>NUCLEOTIDE SEQUENCE [LARGE SCALE GENOMIC DNA]</scope>
    <source>
        <strain evidence="2">Ec32 / CCAP1310/4</strain>
    </source>
</reference>
<dbReference type="Proteomes" id="UP000002630">
    <property type="component" value="Linkage Group LG03"/>
</dbReference>
<dbReference type="AlphaFoldDB" id="D8LE45"/>
<proteinExistence type="predicted"/>
<accession>D8LE45</accession>
<protein>
    <submittedName>
        <fullName evidence="1">Uncharacterized protein</fullName>
    </submittedName>
</protein>
<dbReference type="EMBL" id="FN649728">
    <property type="protein sequence ID" value="CBN78562.1"/>
    <property type="molecule type" value="Genomic_DNA"/>
</dbReference>
<name>D8LE45_ECTSI</name>
<evidence type="ECO:0000313" key="1">
    <source>
        <dbReference type="EMBL" id="CBN78562.1"/>
    </source>
</evidence>
<evidence type="ECO:0000313" key="2">
    <source>
        <dbReference type="Proteomes" id="UP000002630"/>
    </source>
</evidence>
<dbReference type="InParanoid" id="D8LE45"/>
<gene>
    <name evidence="1" type="ORF">Esi_0129_0073</name>
</gene>
<keyword evidence="2" id="KW-1185">Reference proteome</keyword>
<sequence>MCFFNTPLYVEKHPDEDLPDYPDCPCCVLDIYEQDAFSLDGQRFPMLLLARAHRQRPCSVTTPWTPLPLRK</sequence>
<dbReference type="EMBL" id="FN647931">
    <property type="protein sequence ID" value="CBN78562.1"/>
    <property type="molecule type" value="Genomic_DNA"/>
</dbReference>